<dbReference type="GO" id="GO:0016020">
    <property type="term" value="C:membrane"/>
    <property type="evidence" value="ECO:0007669"/>
    <property type="project" value="UniProtKB-SubCell"/>
</dbReference>
<feature type="domain" description="Expansin-like EG45" evidence="8">
    <location>
        <begin position="70"/>
        <end position="206"/>
    </location>
</feature>
<reference evidence="10" key="1">
    <citation type="submission" date="2020-11" db="EMBL/GenBank/DDBJ databases">
        <title>Chlorella ohadii genome sequencing and assembly.</title>
        <authorList>
            <person name="Murik O."/>
            <person name="Treves H."/>
            <person name="Kedem I."/>
            <person name="Shotland Y."/>
            <person name="Kaplan A."/>
        </authorList>
    </citation>
    <scope>NUCLEOTIDE SEQUENCE</scope>
    <source>
        <strain evidence="10">1</strain>
    </source>
</reference>
<evidence type="ECO:0000259" key="8">
    <source>
        <dbReference type="PROSITE" id="PS50842"/>
    </source>
</evidence>
<evidence type="ECO:0000256" key="1">
    <source>
        <dbReference type="ARBA" id="ARBA00004170"/>
    </source>
</evidence>
<dbReference type="Gene3D" id="2.60.40.760">
    <property type="entry name" value="Expansin, cellulose-binding-like domain"/>
    <property type="match status" value="1"/>
</dbReference>
<name>A0AAD5DTG8_9CHLO</name>
<evidence type="ECO:0000313" key="11">
    <source>
        <dbReference type="Proteomes" id="UP001205105"/>
    </source>
</evidence>
<keyword evidence="4" id="KW-0964">Secreted</keyword>
<dbReference type="AlphaFoldDB" id="A0AAD5DTG8"/>
<dbReference type="InterPro" id="IPR002963">
    <property type="entry name" value="Expansin"/>
</dbReference>
<evidence type="ECO:0000256" key="5">
    <source>
        <dbReference type="ARBA" id="ARBA00023136"/>
    </source>
</evidence>
<feature type="chain" id="PRO_5041976092" evidence="7">
    <location>
        <begin position="31"/>
        <end position="495"/>
    </location>
</feature>
<feature type="compositionally biased region" description="Low complexity" evidence="6">
    <location>
        <begin position="331"/>
        <end position="340"/>
    </location>
</feature>
<comment type="caution">
    <text evidence="10">The sequence shown here is derived from an EMBL/GenBank/DDBJ whole genome shotgun (WGS) entry which is preliminary data.</text>
</comment>
<dbReference type="SUPFAM" id="SSF49590">
    <property type="entry name" value="PHL pollen allergen"/>
    <property type="match status" value="1"/>
</dbReference>
<dbReference type="EMBL" id="JADXDR010000056">
    <property type="protein sequence ID" value="KAI7842109.1"/>
    <property type="molecule type" value="Genomic_DNA"/>
</dbReference>
<dbReference type="SUPFAM" id="SSF50685">
    <property type="entry name" value="Barwin-like endoglucanases"/>
    <property type="match status" value="1"/>
</dbReference>
<dbReference type="InterPro" id="IPR007117">
    <property type="entry name" value="Expansin_CBD"/>
</dbReference>
<feature type="compositionally biased region" description="Low complexity" evidence="6">
    <location>
        <begin position="349"/>
        <end position="370"/>
    </location>
</feature>
<keyword evidence="4" id="KW-0134">Cell wall</keyword>
<dbReference type="Proteomes" id="UP001205105">
    <property type="component" value="Unassembled WGS sequence"/>
</dbReference>
<proteinExistence type="inferred from homology"/>
<organism evidence="10 11">
    <name type="scientific">Chlorella ohadii</name>
    <dbReference type="NCBI Taxonomy" id="2649997"/>
    <lineage>
        <taxon>Eukaryota</taxon>
        <taxon>Viridiplantae</taxon>
        <taxon>Chlorophyta</taxon>
        <taxon>core chlorophytes</taxon>
        <taxon>Trebouxiophyceae</taxon>
        <taxon>Chlorellales</taxon>
        <taxon>Chlorellaceae</taxon>
        <taxon>Chlorella clade</taxon>
        <taxon>Chlorella</taxon>
    </lineage>
</organism>
<evidence type="ECO:0000313" key="10">
    <source>
        <dbReference type="EMBL" id="KAI7842109.1"/>
    </source>
</evidence>
<keyword evidence="7" id="KW-0732">Signal</keyword>
<keyword evidence="11" id="KW-1185">Reference proteome</keyword>
<evidence type="ECO:0000256" key="3">
    <source>
        <dbReference type="ARBA" id="ARBA00005392"/>
    </source>
</evidence>
<dbReference type="Pfam" id="PF01357">
    <property type="entry name" value="Expansin_C"/>
    <property type="match status" value="1"/>
</dbReference>
<dbReference type="InterPro" id="IPR007112">
    <property type="entry name" value="Expansin/allergen_DPBB_dom"/>
</dbReference>
<dbReference type="GO" id="GO:0009664">
    <property type="term" value="P:plant-type cell wall organization"/>
    <property type="evidence" value="ECO:0007669"/>
    <property type="project" value="InterPro"/>
</dbReference>
<feature type="region of interest" description="Disordered" evidence="6">
    <location>
        <begin position="465"/>
        <end position="495"/>
    </location>
</feature>
<dbReference type="InterPro" id="IPR036749">
    <property type="entry name" value="Expansin_CBD_sf"/>
</dbReference>
<gene>
    <name evidence="10" type="ORF">COHA_004303</name>
</gene>
<feature type="domain" description="Expansin-like CBD" evidence="9">
    <location>
        <begin position="219"/>
        <end position="285"/>
    </location>
</feature>
<comment type="similarity">
    <text evidence="3">Belongs to the expansin family. Expansin A subfamily.</text>
</comment>
<evidence type="ECO:0000256" key="4">
    <source>
        <dbReference type="ARBA" id="ARBA00022512"/>
    </source>
</evidence>
<feature type="signal peptide" evidence="7">
    <location>
        <begin position="1"/>
        <end position="30"/>
    </location>
</feature>
<dbReference type="PROSITE" id="PS50843">
    <property type="entry name" value="EXPANSIN_CBD"/>
    <property type="match status" value="1"/>
</dbReference>
<keyword evidence="5" id="KW-0472">Membrane</keyword>
<evidence type="ECO:0000256" key="7">
    <source>
        <dbReference type="SAM" id="SignalP"/>
    </source>
</evidence>
<evidence type="ECO:0000256" key="2">
    <source>
        <dbReference type="ARBA" id="ARBA00004191"/>
    </source>
</evidence>
<sequence length="495" mass="51816">MAPLRPQRSCQRLLAGRGLAIALLAALALAQLPAAAAVKAISSWNSGIITHFGGAQDGMNPSSASFGTKDGACGFGSIPKDKYPYFSTAALAPSNQFYKSDELHGCGQCFQVQCADDRSRWVARARGRAGAVQHGLQPWCCWRGLCKTDSAGKPLSIAVMISDECPECGSDHIDVQSLAFAKAREGWGIGRIKVQYRRIECTPPDDMKVSVMDFTKAGGWLRLVIDTTGGRAAVKSVSVKGSNTDWQPLSNSWGATWEMPSAPQPPLSFKIVGDDGEEVVATDVIKQSGGISNGANGPRTTFSAGVQFSISDPAFGKVTAFDGQTDPMLITSDTPGADDSGTGGGGNGTASSGGNSTSGNSTSSSSQQQGECKDVPAPGSYSCQQQKDWGKCYEGWFEPYCQKTCGRCGPNASAPQPGCSDVPTPDSYSCQQQKDWGKCDQSFIKDNGYCKATCGACSGGQPEVQAYNGPSDSSPSPSPSPGGRRLSAGGRRLLR</sequence>
<feature type="region of interest" description="Disordered" evidence="6">
    <location>
        <begin position="326"/>
        <end position="377"/>
    </location>
</feature>
<comment type="subcellular location">
    <subcellularLocation>
        <location evidence="1">Membrane</location>
        <topology evidence="1">Peripheral membrane protein</topology>
    </subcellularLocation>
    <subcellularLocation>
        <location evidence="2">Secreted</location>
        <location evidence="2">Cell wall</location>
    </subcellularLocation>
</comment>
<evidence type="ECO:0000259" key="9">
    <source>
        <dbReference type="PROSITE" id="PS50843"/>
    </source>
</evidence>
<accession>A0AAD5DTG8</accession>
<feature type="compositionally biased region" description="Low complexity" evidence="6">
    <location>
        <begin position="469"/>
        <end position="495"/>
    </location>
</feature>
<evidence type="ECO:0000256" key="6">
    <source>
        <dbReference type="SAM" id="MobiDB-lite"/>
    </source>
</evidence>
<dbReference type="Gene3D" id="2.40.40.10">
    <property type="entry name" value="RlpA-like domain"/>
    <property type="match status" value="1"/>
</dbReference>
<dbReference type="CDD" id="cd22271">
    <property type="entry name" value="DPBB_EXP_N-like"/>
    <property type="match status" value="1"/>
</dbReference>
<protein>
    <submittedName>
        <fullName evidence="10">Uncharacterized protein</fullName>
    </submittedName>
</protein>
<dbReference type="PANTHER" id="PTHR31867">
    <property type="entry name" value="EXPANSIN-A15"/>
    <property type="match status" value="1"/>
</dbReference>
<dbReference type="PROSITE" id="PS50842">
    <property type="entry name" value="EXPANSIN_EG45"/>
    <property type="match status" value="1"/>
</dbReference>
<dbReference type="InterPro" id="IPR036908">
    <property type="entry name" value="RlpA-like_sf"/>
</dbReference>